<keyword evidence="3" id="KW-0143">Chaperone</keyword>
<feature type="region of interest" description="Disordered" evidence="4">
    <location>
        <begin position="1"/>
        <end position="25"/>
    </location>
</feature>
<keyword evidence="7" id="KW-1185">Reference proteome</keyword>
<protein>
    <submittedName>
        <fullName evidence="6">ProQ/FINO family protein</fullName>
    </submittedName>
</protein>
<evidence type="ECO:0000313" key="6">
    <source>
        <dbReference type="EMBL" id="WRL46277.1"/>
    </source>
</evidence>
<dbReference type="Proteomes" id="UP001626593">
    <property type="component" value="Chromosome"/>
</dbReference>
<feature type="compositionally biased region" description="Polar residues" evidence="4">
    <location>
        <begin position="1"/>
        <end position="14"/>
    </location>
</feature>
<organism evidence="6 7">
    <name type="scientific">Aromatoleum evansii</name>
    <name type="common">Azoarcus evansii</name>
    <dbReference type="NCBI Taxonomy" id="59406"/>
    <lineage>
        <taxon>Bacteria</taxon>
        <taxon>Pseudomonadati</taxon>
        <taxon>Pseudomonadota</taxon>
        <taxon>Betaproteobacteria</taxon>
        <taxon>Rhodocyclales</taxon>
        <taxon>Rhodocyclaceae</taxon>
        <taxon>Aromatoleum</taxon>
    </lineage>
</organism>
<dbReference type="PANTHER" id="PTHR38106">
    <property type="entry name" value="RNA CHAPERONE PROQ"/>
    <property type="match status" value="1"/>
</dbReference>
<feature type="domain" description="ProQ/FinO" evidence="5">
    <location>
        <begin position="24"/>
        <end position="130"/>
    </location>
</feature>
<dbReference type="SUPFAM" id="SSF48657">
    <property type="entry name" value="FinO-like"/>
    <property type="match status" value="1"/>
</dbReference>
<name>A0ABZ1AK73_AROEV</name>
<dbReference type="InterPro" id="IPR016103">
    <property type="entry name" value="ProQ/FinO"/>
</dbReference>
<keyword evidence="2" id="KW-0694">RNA-binding</keyword>
<dbReference type="SMART" id="SM00945">
    <property type="entry name" value="ProQ"/>
    <property type="match status" value="1"/>
</dbReference>
<reference evidence="6 7" key="1">
    <citation type="submission" date="2023-12" db="EMBL/GenBank/DDBJ databases">
        <title>A. evansii MAY27, complete genome.</title>
        <authorList>
            <person name="Wang Y."/>
        </authorList>
    </citation>
    <scope>NUCLEOTIDE SEQUENCE [LARGE SCALE GENOMIC DNA]</scope>
    <source>
        <strain evidence="6 7">MAY27</strain>
    </source>
</reference>
<evidence type="ECO:0000256" key="1">
    <source>
        <dbReference type="ARBA" id="ARBA00022490"/>
    </source>
</evidence>
<accession>A0ABZ1AK73</accession>
<evidence type="ECO:0000313" key="7">
    <source>
        <dbReference type="Proteomes" id="UP001626593"/>
    </source>
</evidence>
<feature type="region of interest" description="Disordered" evidence="4">
    <location>
        <begin position="125"/>
        <end position="159"/>
    </location>
</feature>
<dbReference type="InterPro" id="IPR036442">
    <property type="entry name" value="ProQ/FinO_sf"/>
</dbReference>
<dbReference type="Pfam" id="PF04352">
    <property type="entry name" value="ProQ"/>
    <property type="match status" value="1"/>
</dbReference>
<feature type="compositionally biased region" description="Basic and acidic residues" evidence="4">
    <location>
        <begin position="125"/>
        <end position="148"/>
    </location>
</feature>
<dbReference type="Gene3D" id="1.10.1710.10">
    <property type="entry name" value="ProQ/FinO domain"/>
    <property type="match status" value="1"/>
</dbReference>
<dbReference type="RefSeq" id="WP_407279133.1">
    <property type="nucleotide sequence ID" value="NZ_CP141259.1"/>
</dbReference>
<keyword evidence="1" id="KW-0963">Cytoplasm</keyword>
<proteinExistence type="predicted"/>
<evidence type="ECO:0000256" key="2">
    <source>
        <dbReference type="ARBA" id="ARBA00022884"/>
    </source>
</evidence>
<dbReference type="InterPro" id="IPR023529">
    <property type="entry name" value="ProQ"/>
</dbReference>
<evidence type="ECO:0000256" key="4">
    <source>
        <dbReference type="SAM" id="MobiDB-lite"/>
    </source>
</evidence>
<dbReference type="EMBL" id="CP141259">
    <property type="protein sequence ID" value="WRL46277.1"/>
    <property type="molecule type" value="Genomic_DNA"/>
</dbReference>
<dbReference type="PANTHER" id="PTHR38106:SF1">
    <property type="entry name" value="RNA CHAPERONE PROQ"/>
    <property type="match status" value="1"/>
</dbReference>
<sequence>MNTETTPEALSPQPQAEAKEAKPAGLDARGLLQKLQEISPTFGEVKPLALRIDKAIAERFPDVDRKVIRSAMRMHTATTRYLKAVEKARARFDLDGKESGEVTEEQRQHAAQTLKERFADVAKRKKAAAEAERERQRAEEAERRKGEKLAQLVGKFSKR</sequence>
<evidence type="ECO:0000259" key="5">
    <source>
        <dbReference type="SMART" id="SM00945"/>
    </source>
</evidence>
<evidence type="ECO:0000256" key="3">
    <source>
        <dbReference type="ARBA" id="ARBA00023186"/>
    </source>
</evidence>
<gene>
    <name evidence="6" type="ORF">U5817_24270</name>
</gene>